<feature type="region of interest" description="Disordered" evidence="1">
    <location>
        <begin position="138"/>
        <end position="174"/>
    </location>
</feature>
<sequence length="686" mass="78614">MNSFLPSILLENVKRREIRKHIRYYLKRDSVKLSESLVRQTSTYGSGQQSLLLMRVNDTSVSLRVRYLDLLAHLPTFGGRGFSVTFKESQIDMIMQIDPRAGLLVRHPGKTGRPTISIDYDLIDHLVSLDLTADPPPYELANSFAEPHDERKEENAANIRESTPPSERRNSEVSKKLLRATDSLLIRNSQKLQKKEMISPIVARSVRILESVSDSSDADDSSWNSPVRSPLLDGEARKLINGSPDHLMFHTGRRESIETLISSVHAQQVPNLESLILLYQESNGVNPGKVDKNGVAKMAQSKSTESDSDMTYILRSLIWITTYPLCGFHDVFGWSAAQVHTDSGASATSRQFLKCDQRSCEIETRSFPNWTEFKVGFLCYRISASAVLRFQMWNEEIGRKTITFWSKKIEKKTAKKYRYFKCHRWSGRRALNNEIAALSDNVERPVSGVQLAVQSSDGSQDVVEGFDCFLLIKQGVDIDSGHIYSLYAVPALYMDGFMHHLWAVYRRLRADFQKLVNGKYLELKVGLQALFLEPNKAKWRRLLSYFLNSLQIKKKDDDRLRIAARSFDDYFLQHYLTRRDQWLPCSRKTCILNEVSSSEDIDEDESGVYVYCEQTLPPSSNELIPSENLDWMQCDTCRIWVHMDCIQQRECKNCGEEILEVAQDGDEGTDRDVECETVSVNNYKWN</sequence>
<keyword evidence="3" id="KW-1185">Reference proteome</keyword>
<evidence type="ECO:0000313" key="2">
    <source>
        <dbReference type="EMBL" id="EPB74530.1"/>
    </source>
</evidence>
<organism evidence="2 3">
    <name type="scientific">Ancylostoma ceylanicum</name>
    <dbReference type="NCBI Taxonomy" id="53326"/>
    <lineage>
        <taxon>Eukaryota</taxon>
        <taxon>Metazoa</taxon>
        <taxon>Ecdysozoa</taxon>
        <taxon>Nematoda</taxon>
        <taxon>Chromadorea</taxon>
        <taxon>Rhabditida</taxon>
        <taxon>Rhabditina</taxon>
        <taxon>Rhabditomorpha</taxon>
        <taxon>Strongyloidea</taxon>
        <taxon>Ancylostomatidae</taxon>
        <taxon>Ancylostomatinae</taxon>
        <taxon>Ancylostoma</taxon>
    </lineage>
</organism>
<dbReference type="AlphaFoldDB" id="A0A0D6LR50"/>
<dbReference type="InterPro" id="IPR011011">
    <property type="entry name" value="Znf_FYVE_PHD"/>
</dbReference>
<feature type="compositionally biased region" description="Basic and acidic residues" evidence="1">
    <location>
        <begin position="146"/>
        <end position="155"/>
    </location>
</feature>
<gene>
    <name evidence="2" type="ORF">ANCCEY_06387</name>
</gene>
<proteinExistence type="predicted"/>
<protein>
    <submittedName>
        <fullName evidence="2">Uncharacterized protein</fullName>
    </submittedName>
</protein>
<name>A0A0D6LR50_9BILA</name>
<reference evidence="2 3" key="1">
    <citation type="submission" date="2013-05" db="EMBL/GenBank/DDBJ databases">
        <title>Draft genome of the parasitic nematode Anyclostoma ceylanicum.</title>
        <authorList>
            <person name="Mitreva M."/>
        </authorList>
    </citation>
    <scope>NUCLEOTIDE SEQUENCE [LARGE SCALE GENOMIC DNA]</scope>
</reference>
<dbReference type="EMBL" id="KE124939">
    <property type="protein sequence ID" value="EPB74530.1"/>
    <property type="molecule type" value="Genomic_DNA"/>
</dbReference>
<evidence type="ECO:0000256" key="1">
    <source>
        <dbReference type="SAM" id="MobiDB-lite"/>
    </source>
</evidence>
<dbReference type="Proteomes" id="UP000054495">
    <property type="component" value="Unassembled WGS sequence"/>
</dbReference>
<dbReference type="SUPFAM" id="SSF57903">
    <property type="entry name" value="FYVE/PHD zinc finger"/>
    <property type="match status" value="1"/>
</dbReference>
<dbReference type="CDD" id="cd15517">
    <property type="entry name" value="PHD_TCF19_like"/>
    <property type="match status" value="1"/>
</dbReference>
<accession>A0A0D6LR50</accession>
<evidence type="ECO:0000313" key="3">
    <source>
        <dbReference type="Proteomes" id="UP000054495"/>
    </source>
</evidence>